<comment type="caution">
    <text evidence="8">The sequence shown here is derived from an EMBL/GenBank/DDBJ whole genome shotgun (WGS) entry which is preliminary data.</text>
</comment>
<dbReference type="GO" id="GO:0016787">
    <property type="term" value="F:hydrolase activity"/>
    <property type="evidence" value="ECO:0007669"/>
    <property type="project" value="UniProtKB-KW"/>
</dbReference>
<dbReference type="FunFam" id="1.20.120.1080:FF:000005">
    <property type="entry name" value="ATP-dependent helicase HrpA"/>
    <property type="match status" value="1"/>
</dbReference>
<dbReference type="GO" id="GO:0005524">
    <property type="term" value="F:ATP binding"/>
    <property type="evidence" value="ECO:0007669"/>
    <property type="project" value="UniProtKB-KW"/>
</dbReference>
<dbReference type="GO" id="GO:0003724">
    <property type="term" value="F:RNA helicase activity"/>
    <property type="evidence" value="ECO:0007669"/>
    <property type="project" value="InterPro"/>
</dbReference>
<keyword evidence="2" id="KW-0378">Hydrolase</keyword>
<keyword evidence="3 8" id="KW-0347">Helicase</keyword>
<evidence type="ECO:0000256" key="3">
    <source>
        <dbReference type="ARBA" id="ARBA00022806"/>
    </source>
</evidence>
<name>H0E8M5_9ACTN</name>
<keyword evidence="1" id="KW-0547">Nucleotide-binding</keyword>
<dbReference type="SUPFAM" id="SSF52540">
    <property type="entry name" value="P-loop containing nucleoside triphosphate hydrolases"/>
    <property type="match status" value="1"/>
</dbReference>
<feature type="compositionally biased region" description="Acidic residues" evidence="5">
    <location>
        <begin position="263"/>
        <end position="273"/>
    </location>
</feature>
<reference evidence="8 9" key="1">
    <citation type="journal article" date="2013" name="Biodegradation">
        <title>Quantitative proteomic analysis of ibuprofen-degrading Patulibacter sp. strain I11.</title>
        <authorList>
            <person name="Almeida B."/>
            <person name="Kjeldal H."/>
            <person name="Lolas I."/>
            <person name="Knudsen A.D."/>
            <person name="Carvalho G."/>
            <person name="Nielsen K.L."/>
            <person name="Barreto Crespo M.T."/>
            <person name="Stensballe A."/>
            <person name="Nielsen J.L."/>
        </authorList>
    </citation>
    <scope>NUCLEOTIDE SEQUENCE [LARGE SCALE GENOMIC DNA]</scope>
    <source>
        <strain evidence="8 9">I11</strain>
    </source>
</reference>
<dbReference type="InterPro" id="IPR014001">
    <property type="entry name" value="Helicase_ATP-bd"/>
</dbReference>
<dbReference type="GO" id="GO:0003723">
    <property type="term" value="F:RNA binding"/>
    <property type="evidence" value="ECO:0007669"/>
    <property type="project" value="TreeGrafter"/>
</dbReference>
<dbReference type="InterPro" id="IPR010222">
    <property type="entry name" value="RNA_helicase_HrpA"/>
</dbReference>
<dbReference type="InterPro" id="IPR027417">
    <property type="entry name" value="P-loop_NTPase"/>
</dbReference>
<dbReference type="Pfam" id="PF00271">
    <property type="entry name" value="Helicase_C"/>
    <property type="match status" value="1"/>
</dbReference>
<feature type="compositionally biased region" description="Basic residues" evidence="5">
    <location>
        <begin position="708"/>
        <end position="717"/>
    </location>
</feature>
<dbReference type="InterPro" id="IPR011545">
    <property type="entry name" value="DEAD/DEAH_box_helicase_dom"/>
</dbReference>
<evidence type="ECO:0000259" key="6">
    <source>
        <dbReference type="PROSITE" id="PS51192"/>
    </source>
</evidence>
<dbReference type="Pfam" id="PF11898">
    <property type="entry name" value="DUF3418"/>
    <property type="match status" value="1"/>
</dbReference>
<evidence type="ECO:0000256" key="5">
    <source>
        <dbReference type="SAM" id="MobiDB-lite"/>
    </source>
</evidence>
<keyword evidence="9" id="KW-1185">Reference proteome</keyword>
<dbReference type="CDD" id="cd18791">
    <property type="entry name" value="SF2_C_RHA"/>
    <property type="match status" value="1"/>
</dbReference>
<evidence type="ECO:0000313" key="9">
    <source>
        <dbReference type="Proteomes" id="UP000005143"/>
    </source>
</evidence>
<evidence type="ECO:0000256" key="1">
    <source>
        <dbReference type="ARBA" id="ARBA00022741"/>
    </source>
</evidence>
<dbReference type="PROSITE" id="PS51192">
    <property type="entry name" value="HELICASE_ATP_BIND_1"/>
    <property type="match status" value="1"/>
</dbReference>
<dbReference type="InterPro" id="IPR001650">
    <property type="entry name" value="Helicase_C-like"/>
</dbReference>
<dbReference type="Pfam" id="PF00270">
    <property type="entry name" value="DEAD"/>
    <property type="match status" value="1"/>
</dbReference>
<dbReference type="Proteomes" id="UP000005143">
    <property type="component" value="Unassembled WGS sequence"/>
</dbReference>
<dbReference type="InterPro" id="IPR007502">
    <property type="entry name" value="Helicase-assoc_dom"/>
</dbReference>
<dbReference type="SMART" id="SM00382">
    <property type="entry name" value="AAA"/>
    <property type="match status" value="1"/>
</dbReference>
<gene>
    <name evidence="8" type="ORF">PAI11_31860</name>
</gene>
<dbReference type="InterPro" id="IPR024590">
    <property type="entry name" value="HrpA_C"/>
</dbReference>
<dbReference type="FunFam" id="3.40.50.300:FF:000575">
    <property type="entry name" value="ATP-dependent helicase hrpA"/>
    <property type="match status" value="1"/>
</dbReference>
<dbReference type="SMART" id="SM00487">
    <property type="entry name" value="DEXDc"/>
    <property type="match status" value="1"/>
</dbReference>
<evidence type="ECO:0000256" key="2">
    <source>
        <dbReference type="ARBA" id="ARBA00022801"/>
    </source>
</evidence>
<proteinExistence type="predicted"/>
<evidence type="ECO:0000256" key="4">
    <source>
        <dbReference type="ARBA" id="ARBA00022840"/>
    </source>
</evidence>
<dbReference type="RefSeq" id="WP_007577013.1">
    <property type="nucleotide sequence ID" value="NZ_AGUD01000244.1"/>
</dbReference>
<dbReference type="SMART" id="SM00847">
    <property type="entry name" value="HA2"/>
    <property type="match status" value="1"/>
</dbReference>
<dbReference type="InterPro" id="IPR011709">
    <property type="entry name" value="DEAD-box_helicase_OB_fold"/>
</dbReference>
<feature type="compositionally biased region" description="Low complexity" evidence="5">
    <location>
        <begin position="281"/>
        <end position="291"/>
    </location>
</feature>
<sequence length="1401" mass="155851">MPDGATTPDLRERLGTLTLRDEHRLARRVDRLRHTKDDEARARELAKLLPEIERAEARIAGRRAVVPAVSYPEQLPVSARREDLLAAIRDHQVVVVAGETGSGKTTQLPKICLELGRGVRGTIAHTQPRRIAARTVAERIADELSVPLGEAVGYSVRFNDRAGENTLVRLMTDGLLLAEIQRDRLLRRYDTIIIDEAHERSLNIDFLLGCVKQILPRRPELKVVITSATIDPERFSAHFDDAPIVEVSGRTFPVEVRYRPIEDLDADSDDPDDQDRRRPAGRPGPRAAGRTGADRDQADAIGDAVEELLSDHARDAGGGDGDILVFLSGEREIRDTAEALSGRFRGARQSIEILPLYARLAASEQQRVFRRDRGGGRRVVLATNVAETSLTVPGIKYVIDPGTARISRYSSRLKVQRLPIERISQASANQRKGRCGRTSDGVCIRLYSEEDFEGRDEFTDPEILRTNLASVILQMAALELGAIEDFPFLEPPDGRQIRDGVLLLEELGALAVDGEERADAAGAATRRGSRLTPIGRKLAGLPVDPRMARMVLEADRLGCTDEVIVIAAALSIQDPRERPQEEQGSADQAHARFKDPRSDFLAYLHLWRYLREQQRALSGNQFRKRTKNEYLHYLRIREWQDLVAQLRQAAKQVGITVPRDARAEERLGEGDPEDRIAAADAERIHVALLSGLLSHIGLKDVKEPAGKGRPKPPKGRPPRPEFIGARNARFQLFPGSALAKRPPAWVMVSELVETSRLFGRTAARIEPGWIEPLAEHLIKRTYAEPRWDRKRGSVVATERAILYGLPVVAGRTVQYGRLDPAVSREIFLRSALVEGDWDGGRAGGAEILAENARRIAEVEAIEERARRRDLLVEDEVLFDFFDQRVPPAVVGGVEFDRWWRDERERRPDLLVYPRELLIHEQAQPEGDLTDARLRPTAWKQGDITLRLSYRFEPGSEHDGVTAHVPLKVLPQLQPIGFEWLVPGFRRELVTTLLRLLPKEVRRELVPIPETVERILQRMTPRSAPLPVALARELNAGPWHPPTQVRPAMLDVGKLPGHLRMSFRVEDDEQDPPALIAEGHDLAQLRAQVQPKLRAALAAATPSIERHGLRDWTIGALPRSIALPGTGDTIRAYPTLVDEGDSVGVRVLDTPAAQAEAMWRGTRRLLLLTVPSPARQLPKGLDARTQLILATAPHGSVDALLEDVVVGTVDGLLRFAGGPVWDAAAFAALRADVAARLPGAAPKVLQQVVLIVDAERDVRRRLEDLSLQPATEAAFGPALRDVEAQLRRLVRPGFVTDSGPRRLPDVLRYVQGAARRLERLPDTVAQDRDRMSAIHELERAYRERVESWPAGTPRPPALAEIPWMIEELRLTHFAQGFAGGRGGPVSAKRIRRALDELPRPGA</sequence>
<dbReference type="OrthoDB" id="9805617at2"/>
<evidence type="ECO:0000259" key="7">
    <source>
        <dbReference type="PROSITE" id="PS51194"/>
    </source>
</evidence>
<dbReference type="PANTHER" id="PTHR18934:SF99">
    <property type="entry name" value="ATP-DEPENDENT RNA HELICASE DHX37-RELATED"/>
    <property type="match status" value="1"/>
</dbReference>
<organism evidence="8 9">
    <name type="scientific">Patulibacter medicamentivorans</name>
    <dbReference type="NCBI Taxonomy" id="1097667"/>
    <lineage>
        <taxon>Bacteria</taxon>
        <taxon>Bacillati</taxon>
        <taxon>Actinomycetota</taxon>
        <taxon>Thermoleophilia</taxon>
        <taxon>Solirubrobacterales</taxon>
        <taxon>Patulibacteraceae</taxon>
        <taxon>Patulibacter</taxon>
    </lineage>
</organism>
<dbReference type="EMBL" id="AGUD01000244">
    <property type="protein sequence ID" value="EHN10025.1"/>
    <property type="molecule type" value="Genomic_DNA"/>
</dbReference>
<dbReference type="Gene3D" id="1.20.120.1080">
    <property type="match status" value="1"/>
</dbReference>
<dbReference type="PATRIC" id="fig|1097667.3.peg.3160"/>
<dbReference type="PANTHER" id="PTHR18934">
    <property type="entry name" value="ATP-DEPENDENT RNA HELICASE"/>
    <property type="match status" value="1"/>
</dbReference>
<dbReference type="NCBIfam" id="TIGR01967">
    <property type="entry name" value="DEAH_box_HrpA"/>
    <property type="match status" value="1"/>
</dbReference>
<feature type="region of interest" description="Disordered" evidence="5">
    <location>
        <begin position="700"/>
        <end position="721"/>
    </location>
</feature>
<accession>H0E8M5</accession>
<dbReference type="Pfam" id="PF21010">
    <property type="entry name" value="HA2_C"/>
    <property type="match status" value="1"/>
</dbReference>
<dbReference type="SMART" id="SM00490">
    <property type="entry name" value="HELICc"/>
    <property type="match status" value="1"/>
</dbReference>
<keyword evidence="4" id="KW-0067">ATP-binding</keyword>
<feature type="region of interest" description="Disordered" evidence="5">
    <location>
        <begin position="261"/>
        <end position="296"/>
    </location>
</feature>
<protein>
    <submittedName>
        <fullName evidence="8">ATP-dependent helicase hrpA</fullName>
    </submittedName>
</protein>
<dbReference type="Gene3D" id="3.40.50.300">
    <property type="entry name" value="P-loop containing nucleotide triphosphate hydrolases"/>
    <property type="match status" value="2"/>
</dbReference>
<dbReference type="InterPro" id="IPR003593">
    <property type="entry name" value="AAA+_ATPase"/>
</dbReference>
<dbReference type="Pfam" id="PF07717">
    <property type="entry name" value="OB_NTP_bind"/>
    <property type="match status" value="1"/>
</dbReference>
<feature type="domain" description="Helicase ATP-binding" evidence="6">
    <location>
        <begin position="85"/>
        <end position="248"/>
    </location>
</feature>
<dbReference type="PROSITE" id="PS51194">
    <property type="entry name" value="HELICASE_CTER"/>
    <property type="match status" value="1"/>
</dbReference>
<evidence type="ECO:0000313" key="8">
    <source>
        <dbReference type="EMBL" id="EHN10025.1"/>
    </source>
</evidence>
<feature type="domain" description="Helicase C-terminal" evidence="7">
    <location>
        <begin position="304"/>
        <end position="479"/>
    </location>
</feature>